<evidence type="ECO:0000259" key="8">
    <source>
        <dbReference type="Pfam" id="PF25967"/>
    </source>
</evidence>
<evidence type="ECO:0000256" key="5">
    <source>
        <dbReference type="SAM" id="Coils"/>
    </source>
</evidence>
<proteinExistence type="inferred from homology"/>
<evidence type="ECO:0000313" key="9">
    <source>
        <dbReference type="EMBL" id="SFR66769.1"/>
    </source>
</evidence>
<evidence type="ECO:0000256" key="2">
    <source>
        <dbReference type="ARBA" id="ARBA00009477"/>
    </source>
</evidence>
<evidence type="ECO:0000256" key="3">
    <source>
        <dbReference type="ARBA" id="ARBA00022448"/>
    </source>
</evidence>
<dbReference type="InterPro" id="IPR006143">
    <property type="entry name" value="RND_pump_MFP"/>
</dbReference>
<dbReference type="OrthoDB" id="9806939at2"/>
<dbReference type="InterPro" id="IPR058625">
    <property type="entry name" value="MdtA-like_BSH"/>
</dbReference>
<comment type="subcellular location">
    <subcellularLocation>
        <location evidence="1">Cell envelope</location>
    </subcellularLocation>
</comment>
<evidence type="ECO:0000256" key="1">
    <source>
        <dbReference type="ARBA" id="ARBA00004196"/>
    </source>
</evidence>
<evidence type="ECO:0000256" key="4">
    <source>
        <dbReference type="ARBA" id="ARBA00023054"/>
    </source>
</evidence>
<dbReference type="Gene3D" id="1.10.287.470">
    <property type="entry name" value="Helix hairpin bin"/>
    <property type="match status" value="1"/>
</dbReference>
<protein>
    <submittedName>
        <fullName evidence="9">RND family efflux transporter, MFP subunit</fullName>
    </submittedName>
</protein>
<dbReference type="NCBIfam" id="TIGR01730">
    <property type="entry name" value="RND_mfp"/>
    <property type="match status" value="1"/>
</dbReference>
<organism evidence="9 10">
    <name type="scientific">Marinobacter daqiaonensis</name>
    <dbReference type="NCBI Taxonomy" id="650891"/>
    <lineage>
        <taxon>Bacteria</taxon>
        <taxon>Pseudomonadati</taxon>
        <taxon>Pseudomonadota</taxon>
        <taxon>Gammaproteobacteria</taxon>
        <taxon>Pseudomonadales</taxon>
        <taxon>Marinobacteraceae</taxon>
        <taxon>Marinobacter</taxon>
    </lineage>
</organism>
<keyword evidence="10" id="KW-1185">Reference proteome</keyword>
<gene>
    <name evidence="9" type="ORF">SAMN05216203_2380</name>
</gene>
<dbReference type="Proteomes" id="UP000198644">
    <property type="component" value="Unassembled WGS sequence"/>
</dbReference>
<evidence type="ECO:0000259" key="7">
    <source>
        <dbReference type="Pfam" id="PF25917"/>
    </source>
</evidence>
<dbReference type="AlphaFoldDB" id="A0A1I6IJC9"/>
<dbReference type="SUPFAM" id="SSF111369">
    <property type="entry name" value="HlyD-like secretion proteins"/>
    <property type="match status" value="1"/>
</dbReference>
<feature type="domain" description="Multidrug resistance protein MdtA-like C-terminal permuted SH3" evidence="8">
    <location>
        <begin position="285"/>
        <end position="345"/>
    </location>
</feature>
<dbReference type="GO" id="GO:0015562">
    <property type="term" value="F:efflux transmembrane transporter activity"/>
    <property type="evidence" value="ECO:0007669"/>
    <property type="project" value="TreeGrafter"/>
</dbReference>
<keyword evidence="6" id="KW-0732">Signal</keyword>
<dbReference type="EMBL" id="FOYW01000001">
    <property type="protein sequence ID" value="SFR66769.1"/>
    <property type="molecule type" value="Genomic_DNA"/>
</dbReference>
<dbReference type="Pfam" id="PF25917">
    <property type="entry name" value="BSH_RND"/>
    <property type="match status" value="1"/>
</dbReference>
<name>A0A1I6IJC9_9GAMM</name>
<accession>A0A1I6IJC9</accession>
<keyword evidence="3" id="KW-0813">Transport</keyword>
<dbReference type="GO" id="GO:1990281">
    <property type="term" value="C:efflux pump complex"/>
    <property type="evidence" value="ECO:0007669"/>
    <property type="project" value="TreeGrafter"/>
</dbReference>
<feature type="chain" id="PRO_5011624970" evidence="6">
    <location>
        <begin position="29"/>
        <end position="365"/>
    </location>
</feature>
<dbReference type="Pfam" id="PF25967">
    <property type="entry name" value="RND-MFP_C"/>
    <property type="match status" value="1"/>
</dbReference>
<feature type="coiled-coil region" evidence="5">
    <location>
        <begin position="90"/>
        <end position="164"/>
    </location>
</feature>
<reference evidence="9 10" key="1">
    <citation type="submission" date="2016-10" db="EMBL/GenBank/DDBJ databases">
        <authorList>
            <person name="de Groot N.N."/>
        </authorList>
    </citation>
    <scope>NUCLEOTIDE SEQUENCE [LARGE SCALE GENOMIC DNA]</scope>
    <source>
        <strain evidence="9 10">CGMCC 1.9167</strain>
    </source>
</reference>
<feature type="signal peptide" evidence="6">
    <location>
        <begin position="1"/>
        <end position="28"/>
    </location>
</feature>
<dbReference type="STRING" id="650891.SAMN05216203_2380"/>
<evidence type="ECO:0000256" key="6">
    <source>
        <dbReference type="SAM" id="SignalP"/>
    </source>
</evidence>
<dbReference type="PANTHER" id="PTHR30469">
    <property type="entry name" value="MULTIDRUG RESISTANCE PROTEIN MDTA"/>
    <property type="match status" value="1"/>
</dbReference>
<dbReference type="Gene3D" id="2.40.30.170">
    <property type="match status" value="1"/>
</dbReference>
<dbReference type="Gene3D" id="2.40.50.100">
    <property type="match status" value="1"/>
</dbReference>
<dbReference type="InterPro" id="IPR058627">
    <property type="entry name" value="MdtA-like_C"/>
</dbReference>
<keyword evidence="4 5" id="KW-0175">Coiled coil</keyword>
<dbReference type="PANTHER" id="PTHR30469:SF15">
    <property type="entry name" value="HLYD FAMILY OF SECRETION PROTEINS"/>
    <property type="match status" value="1"/>
</dbReference>
<dbReference type="Gene3D" id="2.40.420.20">
    <property type="match status" value="1"/>
</dbReference>
<feature type="domain" description="Multidrug resistance protein MdtA-like barrel-sandwich hybrid" evidence="7">
    <location>
        <begin position="62"/>
        <end position="200"/>
    </location>
</feature>
<comment type="similarity">
    <text evidence="2">Belongs to the membrane fusion protein (MFP) (TC 8.A.1) family.</text>
</comment>
<evidence type="ECO:0000313" key="10">
    <source>
        <dbReference type="Proteomes" id="UP000198644"/>
    </source>
</evidence>
<sequence length="365" mass="39191">MYNEGTRTPVCRALGLLVLSLVSAVAMAQEHPGVQLAPVEERLVLEETRLNGTVNALRASRLSAAVAGLVEKVAVEIGDTVSPGDLVIALDDERAEHELASARARRQEAEANLDDARRRLSEAQSVGAGRNIAATEIRSRASAVESAEAALARTQADVRRFRTALEKHRVTAPFSGVVSARSRDLGEWVTPGDELLTLVDQSNLRLDFSVAQEFYYALSGDSELLLVSGPGGSEPVPLAINTVVPVTDPVSRTFLLRATAPEKVELMPGMSVVALLRVSTGERGLTVPRDAINRYPEGRVTVWVAKPAEGQGLYTVSEHRVKTGGGFDQWVEILEGVSAGDRVVSRGNEALNEGMTVKISEREAR</sequence>